<comment type="caution">
    <text evidence="1">The sequence shown here is derived from an EMBL/GenBank/DDBJ whole genome shotgun (WGS) entry which is preliminary data.</text>
</comment>
<sequence length="264" mass="28800">MRSSVFWPIRLPISRPLELFLMVATITLPLLAWIIATRSGDHQLFLPSPEATLQSAATLWSDGKLLTDIGASSLRVAAAFLLAAVLGVPLGLLAGSFRSMEAMIIPITGAIRYMPVAAFIPLVIIWVGIGEASKVLIIFLGVFFVNVLMIADAVKFVPMEMVNAAYTLGASRLHVLRRVILPAVLPSMLDTLRINVSGAWNYLVVAELLASSEGLGFRIMRAQRFLQTSDIFVCILIIGAIGILLDLSFKLLSRRLVPWAHQSH</sequence>
<accession>A0ACC5R6Y1</accession>
<protein>
    <submittedName>
        <fullName evidence="1">ABC transporter permease</fullName>
    </submittedName>
</protein>
<evidence type="ECO:0000313" key="2">
    <source>
        <dbReference type="Proteomes" id="UP000616151"/>
    </source>
</evidence>
<organism evidence="1 2">
    <name type="scientific">Taklimakanibacter albus</name>
    <dbReference type="NCBI Taxonomy" id="2800327"/>
    <lineage>
        <taxon>Bacteria</taxon>
        <taxon>Pseudomonadati</taxon>
        <taxon>Pseudomonadota</taxon>
        <taxon>Alphaproteobacteria</taxon>
        <taxon>Hyphomicrobiales</taxon>
        <taxon>Aestuariivirgaceae</taxon>
        <taxon>Taklimakanibacter</taxon>
    </lineage>
</organism>
<dbReference type="Proteomes" id="UP000616151">
    <property type="component" value="Unassembled WGS sequence"/>
</dbReference>
<name>A0ACC5R6Y1_9HYPH</name>
<gene>
    <name evidence="1" type="ORF">JHL16_18880</name>
</gene>
<keyword evidence="2" id="KW-1185">Reference proteome</keyword>
<proteinExistence type="predicted"/>
<dbReference type="EMBL" id="JAENHL010000007">
    <property type="protein sequence ID" value="MBK1868426.1"/>
    <property type="molecule type" value="Genomic_DNA"/>
</dbReference>
<reference evidence="1" key="1">
    <citation type="submission" date="2021-01" db="EMBL/GenBank/DDBJ databases">
        <authorList>
            <person name="Sun Q."/>
        </authorList>
    </citation>
    <scope>NUCLEOTIDE SEQUENCE</scope>
    <source>
        <strain evidence="1">YIM B02566</strain>
    </source>
</reference>
<evidence type="ECO:0000313" key="1">
    <source>
        <dbReference type="EMBL" id="MBK1868426.1"/>
    </source>
</evidence>